<reference evidence="1 2" key="1">
    <citation type="submission" date="2021-01" db="EMBL/GenBank/DDBJ databases">
        <title>Genome Sequencing of Type Strains.</title>
        <authorList>
            <person name="Lemaire J.F."/>
            <person name="Inderbitzin P."/>
            <person name="Collins S.B."/>
            <person name="Wespe N."/>
            <person name="Knight-Connoni V."/>
        </authorList>
    </citation>
    <scope>NUCLEOTIDE SEQUENCE [LARGE SCALE GENOMIC DNA]</scope>
    <source>
        <strain evidence="1 2">DSM 14730</strain>
    </source>
</reference>
<name>A0ABS2ZA59_9BACL</name>
<proteinExistence type="predicted"/>
<sequence length="90" mass="10491">MMQTIKLQFHDVIQQLSETQRALDALNLPGPSAGALGKNELQFTKEWLEREKNLHKMILEYMNVVTKNIEDTKANIEILKHQDEAIFRNK</sequence>
<evidence type="ECO:0000313" key="2">
    <source>
        <dbReference type="Proteomes" id="UP001319060"/>
    </source>
</evidence>
<organism evidence="1 2">
    <name type="scientific">Fictibacillus barbaricus</name>
    <dbReference type="NCBI Taxonomy" id="182136"/>
    <lineage>
        <taxon>Bacteria</taxon>
        <taxon>Bacillati</taxon>
        <taxon>Bacillota</taxon>
        <taxon>Bacilli</taxon>
        <taxon>Bacillales</taxon>
        <taxon>Fictibacillaceae</taxon>
        <taxon>Fictibacillus</taxon>
    </lineage>
</organism>
<dbReference type="InterPro" id="IPR046318">
    <property type="entry name" value="DUF5344"/>
</dbReference>
<accession>A0ABS2ZA59</accession>
<evidence type="ECO:0000313" key="1">
    <source>
        <dbReference type="EMBL" id="MBN3544326.1"/>
    </source>
</evidence>
<comment type="caution">
    <text evidence="1">The sequence shown here is derived from an EMBL/GenBank/DDBJ whole genome shotgun (WGS) entry which is preliminary data.</text>
</comment>
<gene>
    <name evidence="1" type="ORF">JYA64_03350</name>
</gene>
<keyword evidence="2" id="KW-1185">Reference proteome</keyword>
<dbReference type="EMBL" id="JAFHKS010000041">
    <property type="protein sequence ID" value="MBN3544326.1"/>
    <property type="molecule type" value="Genomic_DNA"/>
</dbReference>
<dbReference type="Proteomes" id="UP001319060">
    <property type="component" value="Unassembled WGS sequence"/>
</dbReference>
<protein>
    <submittedName>
        <fullName evidence="1">YwqI/YxiC family protein</fullName>
    </submittedName>
</protein>
<dbReference type="Pfam" id="PF17279">
    <property type="entry name" value="DUF5344"/>
    <property type="match status" value="1"/>
</dbReference>